<sequence length="82" mass="8410">MVTPPAQTSLALLAAGQVAIVRSIQGGWGIVRRLAALGIVPGTPVTVLSNSPFGPMIVEVRGSRLALGRREATRIIVAPKAG</sequence>
<dbReference type="AlphaFoldDB" id="A0A0S7XNS7"/>
<dbReference type="GO" id="GO:0046914">
    <property type="term" value="F:transition metal ion binding"/>
    <property type="evidence" value="ECO:0007669"/>
    <property type="project" value="InterPro"/>
</dbReference>
<name>A0A0S7XNS7_9BACT</name>
<dbReference type="Gene3D" id="2.30.30.90">
    <property type="match status" value="1"/>
</dbReference>
<evidence type="ECO:0000313" key="4">
    <source>
        <dbReference type="Proteomes" id="UP000052020"/>
    </source>
</evidence>
<dbReference type="Proteomes" id="UP000052020">
    <property type="component" value="Unassembled WGS sequence"/>
</dbReference>
<evidence type="ECO:0000256" key="1">
    <source>
        <dbReference type="ARBA" id="ARBA00023004"/>
    </source>
</evidence>
<dbReference type="EMBL" id="LIZY01000039">
    <property type="protein sequence ID" value="KPJ64162.1"/>
    <property type="molecule type" value="Genomic_DNA"/>
</dbReference>
<dbReference type="InterPro" id="IPR007167">
    <property type="entry name" value="Fe-transptr_FeoA-like"/>
</dbReference>
<feature type="domain" description="Ferrous iron transporter FeoA-like" evidence="2">
    <location>
        <begin position="8"/>
        <end position="79"/>
    </location>
</feature>
<protein>
    <recommendedName>
        <fullName evidence="2">Ferrous iron transporter FeoA-like domain-containing protein</fullName>
    </recommendedName>
</protein>
<evidence type="ECO:0000313" key="3">
    <source>
        <dbReference type="EMBL" id="KPJ64162.1"/>
    </source>
</evidence>
<accession>A0A0S7XNS7</accession>
<evidence type="ECO:0000259" key="2">
    <source>
        <dbReference type="SMART" id="SM00899"/>
    </source>
</evidence>
<comment type="caution">
    <text evidence="3">The sequence shown here is derived from an EMBL/GenBank/DDBJ whole genome shotgun (WGS) entry which is preliminary data.</text>
</comment>
<organism evidence="3 4">
    <name type="scientific">candidate division KD3-62 bacterium DG_56</name>
    <dbReference type="NCBI Taxonomy" id="1704032"/>
    <lineage>
        <taxon>Bacteria</taxon>
        <taxon>candidate division KD3-62</taxon>
    </lineage>
</organism>
<gene>
    <name evidence="3" type="ORF">AMK68_02195</name>
</gene>
<reference evidence="3 4" key="1">
    <citation type="journal article" date="2015" name="Microbiome">
        <title>Genomic resolution of linkages in carbon, nitrogen, and sulfur cycling among widespread estuary sediment bacteria.</title>
        <authorList>
            <person name="Baker B.J."/>
            <person name="Lazar C.S."/>
            <person name="Teske A.P."/>
            <person name="Dick G.J."/>
        </authorList>
    </citation>
    <scope>NUCLEOTIDE SEQUENCE [LARGE SCALE GENOMIC DNA]</scope>
    <source>
        <strain evidence="3">DG_56</strain>
    </source>
</reference>
<dbReference type="PANTHER" id="PTHR43151">
    <property type="entry name" value="FEOA FAMILY PROTEIN"/>
    <property type="match status" value="1"/>
</dbReference>
<dbReference type="SUPFAM" id="SSF50037">
    <property type="entry name" value="C-terminal domain of transcriptional repressors"/>
    <property type="match status" value="1"/>
</dbReference>
<dbReference type="PANTHER" id="PTHR43151:SF1">
    <property type="entry name" value="SSR2333 PROTEIN"/>
    <property type="match status" value="1"/>
</dbReference>
<dbReference type="SMART" id="SM00899">
    <property type="entry name" value="FeoA"/>
    <property type="match status" value="1"/>
</dbReference>
<dbReference type="Pfam" id="PF04023">
    <property type="entry name" value="FeoA"/>
    <property type="match status" value="1"/>
</dbReference>
<dbReference type="InterPro" id="IPR038157">
    <property type="entry name" value="FeoA_core_dom"/>
</dbReference>
<dbReference type="InterPro" id="IPR053184">
    <property type="entry name" value="FeoA-like"/>
</dbReference>
<proteinExistence type="predicted"/>
<dbReference type="InterPro" id="IPR008988">
    <property type="entry name" value="Transcriptional_repressor_C"/>
</dbReference>
<keyword evidence="1" id="KW-0408">Iron</keyword>